<accession>A0A5C6ASY5</accession>
<keyword evidence="2" id="KW-0472">Membrane</keyword>
<keyword evidence="2" id="KW-0812">Transmembrane</keyword>
<dbReference type="OrthoDB" id="226401at2"/>
<feature type="transmembrane region" description="Helical" evidence="2">
    <location>
        <begin position="26"/>
        <end position="48"/>
    </location>
</feature>
<dbReference type="EMBL" id="SJPM01000001">
    <property type="protein sequence ID" value="TWU03163.1"/>
    <property type="molecule type" value="Genomic_DNA"/>
</dbReference>
<dbReference type="Gene3D" id="2.130.10.10">
    <property type="entry name" value="YVTN repeat-like/Quinoprotein amine dehydrogenase"/>
    <property type="match status" value="1"/>
</dbReference>
<proteinExistence type="predicted"/>
<evidence type="ECO:0000256" key="2">
    <source>
        <dbReference type="SAM" id="Phobius"/>
    </source>
</evidence>
<feature type="region of interest" description="Disordered" evidence="1">
    <location>
        <begin position="697"/>
        <end position="726"/>
    </location>
</feature>
<dbReference type="InterPro" id="IPR015943">
    <property type="entry name" value="WD40/YVTN_repeat-like_dom_sf"/>
</dbReference>
<reference evidence="3 4" key="1">
    <citation type="submission" date="2019-02" db="EMBL/GenBank/DDBJ databases">
        <title>Deep-cultivation of Planctomycetes and their phenomic and genomic characterization uncovers novel biology.</title>
        <authorList>
            <person name="Wiegand S."/>
            <person name="Jogler M."/>
            <person name="Boedeker C."/>
            <person name="Pinto D."/>
            <person name="Vollmers J."/>
            <person name="Rivas-Marin E."/>
            <person name="Kohn T."/>
            <person name="Peeters S.H."/>
            <person name="Heuer A."/>
            <person name="Rast P."/>
            <person name="Oberbeckmann S."/>
            <person name="Bunk B."/>
            <person name="Jeske O."/>
            <person name="Meyerdierks A."/>
            <person name="Storesund J.E."/>
            <person name="Kallscheuer N."/>
            <person name="Luecker S."/>
            <person name="Lage O.M."/>
            <person name="Pohl T."/>
            <person name="Merkel B.J."/>
            <person name="Hornburger P."/>
            <person name="Mueller R.-W."/>
            <person name="Bruemmer F."/>
            <person name="Labrenz M."/>
            <person name="Spormann A.M."/>
            <person name="Op Den Camp H."/>
            <person name="Overmann J."/>
            <person name="Amann R."/>
            <person name="Jetten M.S.M."/>
            <person name="Mascher T."/>
            <person name="Medema M.H."/>
            <person name="Devos D.P."/>
            <person name="Kaster A.-K."/>
            <person name="Ovreas L."/>
            <person name="Rohde M."/>
            <person name="Galperin M.Y."/>
            <person name="Jogler C."/>
        </authorList>
    </citation>
    <scope>NUCLEOTIDE SEQUENCE [LARGE SCALE GENOMIC DNA]</scope>
    <source>
        <strain evidence="3 4">Pla100</strain>
    </source>
</reference>
<evidence type="ECO:0000313" key="3">
    <source>
        <dbReference type="EMBL" id="TWU03163.1"/>
    </source>
</evidence>
<dbReference type="RefSeq" id="WP_146575740.1">
    <property type="nucleotide sequence ID" value="NZ_SJPM01000001.1"/>
</dbReference>
<name>A0A5C6ASY5_9BACT</name>
<dbReference type="Proteomes" id="UP000316213">
    <property type="component" value="Unassembled WGS sequence"/>
</dbReference>
<dbReference type="SUPFAM" id="SSF50939">
    <property type="entry name" value="Sialidases"/>
    <property type="match status" value="1"/>
</dbReference>
<dbReference type="AlphaFoldDB" id="A0A5C6ASY5"/>
<sequence length="928" mass="99833">MGTFLAGDLGGPGGDVVTRGFFSSGWFLALLGIFVLGISVGGSVLSAANPDPFDLASINLQPIYLSSSNCRPAATLHAVATSRDPSAAVSIAVGDGGTILRSTDGGQTWNPIDRMTPLAETPGEHAGQLPFGARQPQRFGAKQPTRRFSAIPLWHFYDVAWLSSLDVMIVGGAFEPVTGISRGVCLISDDAGETWSMGNAHELPRLKKIIRQPGQPVGTVEAIGDASEASGIDRFLSYDAGRNWVEANTSGPELPVSDEAEGPIRVGQYGHISIHGQGQHRQGQHRQGQWQTVRGSGRHAAVAIVAASPYSVVWSLVGRESLHENRRVVMALADHSSDARAADRVADAAKLIGVGVCDHLRSADSAEAHQWLVRHRPAVVVLDDKLPDDQYQAWMAAIERTRQASSSESVFPQRVLVSRISSGDPSTSRHPSIWKRSSVLRADALLTGPGTLAGDFAIDAWTIAAPGCPTPASVEVATLDDVSGTVRRDIALTAGLALDEGQTRIDDEVYVAANRRLQIATARISQTANLQNQLSALIERGSKQDQSAINTLIQNALAVTASEDRTRLLWGQMTQVMRIRNATDVGELPGFSAVRDGLLEQLSQHASPASVRRWADWMREMFATPLQPIAAAEIPKLTRVPDTNTEPAATRVASSSRLLSPFQIAPVGYDSPSESSSLNSVSPTSILVPQTKPTVWQSSRGIHGSLVSPKSISPSSDHPQSSDSAPPQIIQRVNWDFHPVVMAGRNIDLADQNVAAARTSGEPSSSGSPFVPISAHRPILDGEFDDVCWRNGLVLRDDRQVAKIARDAEYWYFAITRPPSTGIRLQLDCEGNYVKPIEFQVDPSGNRRVTSENGRVRDARWYVASSSSATGNGLPARDQRTEIAINRSDLPARVHRIAVESAAPSKPPIWRAMPDPKRWLPVTPNGSN</sequence>
<protein>
    <submittedName>
        <fullName evidence="3">BNR/Asp-box repeat protein</fullName>
    </submittedName>
</protein>
<feature type="compositionally biased region" description="Low complexity" evidence="1">
    <location>
        <begin position="705"/>
        <end position="726"/>
    </location>
</feature>
<gene>
    <name evidence="3" type="ORF">Pla100_00810</name>
</gene>
<evidence type="ECO:0000313" key="4">
    <source>
        <dbReference type="Proteomes" id="UP000316213"/>
    </source>
</evidence>
<keyword evidence="2" id="KW-1133">Transmembrane helix</keyword>
<comment type="caution">
    <text evidence="3">The sequence shown here is derived from an EMBL/GenBank/DDBJ whole genome shotgun (WGS) entry which is preliminary data.</text>
</comment>
<feature type="compositionally biased region" description="Low complexity" evidence="1">
    <location>
        <begin position="274"/>
        <end position="291"/>
    </location>
</feature>
<feature type="region of interest" description="Disordered" evidence="1">
    <location>
        <begin position="906"/>
        <end position="928"/>
    </location>
</feature>
<evidence type="ECO:0000256" key="1">
    <source>
        <dbReference type="SAM" id="MobiDB-lite"/>
    </source>
</evidence>
<dbReference type="InterPro" id="IPR036278">
    <property type="entry name" value="Sialidase_sf"/>
</dbReference>
<keyword evidence="4" id="KW-1185">Reference proteome</keyword>
<feature type="region of interest" description="Disordered" evidence="1">
    <location>
        <begin position="274"/>
        <end position="293"/>
    </location>
</feature>
<organism evidence="3 4">
    <name type="scientific">Neorhodopirellula pilleata</name>
    <dbReference type="NCBI Taxonomy" id="2714738"/>
    <lineage>
        <taxon>Bacteria</taxon>
        <taxon>Pseudomonadati</taxon>
        <taxon>Planctomycetota</taxon>
        <taxon>Planctomycetia</taxon>
        <taxon>Pirellulales</taxon>
        <taxon>Pirellulaceae</taxon>
        <taxon>Neorhodopirellula</taxon>
    </lineage>
</organism>